<dbReference type="PANTHER" id="PTHR11106:SF27">
    <property type="entry name" value="MACRO DOMAIN-CONTAINING PROTEIN"/>
    <property type="match status" value="1"/>
</dbReference>
<evidence type="ECO:0000259" key="1">
    <source>
        <dbReference type="PROSITE" id="PS51154"/>
    </source>
</evidence>
<dbReference type="Gene3D" id="3.40.220.10">
    <property type="entry name" value="Leucine Aminopeptidase, subunit E, domain 1"/>
    <property type="match status" value="1"/>
</dbReference>
<organism evidence="2">
    <name type="scientific">Aphanomyces invadans</name>
    <dbReference type="NCBI Taxonomy" id="157072"/>
    <lineage>
        <taxon>Eukaryota</taxon>
        <taxon>Sar</taxon>
        <taxon>Stramenopiles</taxon>
        <taxon>Oomycota</taxon>
        <taxon>Saprolegniomycetes</taxon>
        <taxon>Saprolegniales</taxon>
        <taxon>Verrucalvaceae</taxon>
        <taxon>Aphanomyces</taxon>
    </lineage>
</organism>
<feature type="domain" description="Macro" evidence="1">
    <location>
        <begin position="1"/>
        <end position="186"/>
    </location>
</feature>
<gene>
    <name evidence="2" type="ORF">H310_08514</name>
</gene>
<dbReference type="SMART" id="SM00506">
    <property type="entry name" value="A1pp"/>
    <property type="match status" value="1"/>
</dbReference>
<proteinExistence type="predicted"/>
<dbReference type="EMBL" id="KI913968">
    <property type="protein sequence ID" value="ETV99091.1"/>
    <property type="molecule type" value="Genomic_DNA"/>
</dbReference>
<accession>A0A024TZL2</accession>
<name>A0A024TZL2_9STRA</name>
<sequence length="198" mass="20840">MLPRSYRLSPTCTLVVSMGDITRWKGNAIVNAANEKMLGGSGVDGAIHRAAGPALRKACQQVAPVSGTSIRCPTGEARLTGGSRLPAEHVIHTVGPIYRSKSQSEPLLAASYDNSLALAAHHNFKSIAFPAISCGVFGYPLADAAIVAVSACLRAASTDTSIEVIEFVLFSADVVHAWTAAIAKFYLEEVVECNRGDL</sequence>
<dbReference type="SUPFAM" id="SSF52949">
    <property type="entry name" value="Macro domain-like"/>
    <property type="match status" value="1"/>
</dbReference>
<dbReference type="CDD" id="cd02908">
    <property type="entry name" value="Macro_OAADPr_deacetylase"/>
    <property type="match status" value="1"/>
</dbReference>
<dbReference type="InterPro" id="IPR002589">
    <property type="entry name" value="Macro_dom"/>
</dbReference>
<dbReference type="GeneID" id="20085564"/>
<dbReference type="AlphaFoldDB" id="A0A024TZL2"/>
<dbReference type="eggNOG" id="KOG2633">
    <property type="taxonomic scope" value="Eukaryota"/>
</dbReference>
<dbReference type="InterPro" id="IPR043472">
    <property type="entry name" value="Macro_dom-like"/>
</dbReference>
<dbReference type="RefSeq" id="XP_008872519.1">
    <property type="nucleotide sequence ID" value="XM_008874297.1"/>
</dbReference>
<dbReference type="OrthoDB" id="6133115at2759"/>
<protein>
    <recommendedName>
        <fullName evidence="1">Macro domain-containing protein</fullName>
    </recommendedName>
</protein>
<dbReference type="PROSITE" id="PS51154">
    <property type="entry name" value="MACRO"/>
    <property type="match status" value="1"/>
</dbReference>
<dbReference type="STRING" id="157072.A0A024TZL2"/>
<dbReference type="VEuPathDB" id="FungiDB:H310_08514"/>
<evidence type="ECO:0000313" key="2">
    <source>
        <dbReference type="EMBL" id="ETV99091.1"/>
    </source>
</evidence>
<reference evidence="2" key="1">
    <citation type="submission" date="2013-12" db="EMBL/GenBank/DDBJ databases">
        <title>The Genome Sequence of Aphanomyces invadans NJM9701.</title>
        <authorList>
            <consortium name="The Broad Institute Genomics Platform"/>
            <person name="Russ C."/>
            <person name="Tyler B."/>
            <person name="van West P."/>
            <person name="Dieguez-Uribeondo J."/>
            <person name="Young S.K."/>
            <person name="Zeng Q."/>
            <person name="Gargeya S."/>
            <person name="Fitzgerald M."/>
            <person name="Abouelleil A."/>
            <person name="Alvarado L."/>
            <person name="Chapman S.B."/>
            <person name="Gainer-Dewar J."/>
            <person name="Goldberg J."/>
            <person name="Griggs A."/>
            <person name="Gujja S."/>
            <person name="Hansen M."/>
            <person name="Howarth C."/>
            <person name="Imamovic A."/>
            <person name="Ireland A."/>
            <person name="Larimer J."/>
            <person name="McCowan C."/>
            <person name="Murphy C."/>
            <person name="Pearson M."/>
            <person name="Poon T.W."/>
            <person name="Priest M."/>
            <person name="Roberts A."/>
            <person name="Saif S."/>
            <person name="Shea T."/>
            <person name="Sykes S."/>
            <person name="Wortman J."/>
            <person name="Nusbaum C."/>
            <person name="Birren B."/>
        </authorList>
    </citation>
    <scope>NUCLEOTIDE SEQUENCE [LARGE SCALE GENOMIC DNA]</scope>
    <source>
        <strain evidence="2">NJM9701</strain>
    </source>
</reference>
<dbReference type="PANTHER" id="PTHR11106">
    <property type="entry name" value="GANGLIOSIDE INDUCED DIFFERENTIATION ASSOCIATED PROTEIN 2-RELATED"/>
    <property type="match status" value="1"/>
</dbReference>
<dbReference type="Pfam" id="PF01661">
    <property type="entry name" value="Macro"/>
    <property type="match status" value="1"/>
</dbReference>